<organism evidence="1 2">
    <name type="scientific">Vitrella brassicaformis (strain CCMP3155)</name>
    <dbReference type="NCBI Taxonomy" id="1169540"/>
    <lineage>
        <taxon>Eukaryota</taxon>
        <taxon>Sar</taxon>
        <taxon>Alveolata</taxon>
        <taxon>Colpodellida</taxon>
        <taxon>Vitrellaceae</taxon>
        <taxon>Vitrella</taxon>
    </lineage>
</organism>
<evidence type="ECO:0000313" key="1">
    <source>
        <dbReference type="EMBL" id="CEL97675.1"/>
    </source>
</evidence>
<reference evidence="1 2" key="1">
    <citation type="submission" date="2014-11" db="EMBL/GenBank/DDBJ databases">
        <authorList>
            <person name="Zhu J."/>
            <person name="Qi W."/>
            <person name="Song R."/>
        </authorList>
    </citation>
    <scope>NUCLEOTIDE SEQUENCE [LARGE SCALE GENOMIC DNA]</scope>
</reference>
<dbReference type="PhylomeDB" id="A0A0G4EJR7"/>
<accession>A0A0G4EJR7</accession>
<dbReference type="VEuPathDB" id="CryptoDB:Vbra_12260"/>
<keyword evidence="2" id="KW-1185">Reference proteome</keyword>
<protein>
    <submittedName>
        <fullName evidence="1">Uncharacterized protein</fullName>
    </submittedName>
</protein>
<proteinExistence type="predicted"/>
<dbReference type="EMBL" id="CDMY01000255">
    <property type="protein sequence ID" value="CEL97675.1"/>
    <property type="molecule type" value="Genomic_DNA"/>
</dbReference>
<dbReference type="AlphaFoldDB" id="A0A0G4EJR7"/>
<name>A0A0G4EJR7_VITBC</name>
<sequence>MSRRPKTVILSGLTSIHGLQFHHSTLIDERQWVMPSLGRVDGHACGGFICTSSSLTHLEVRPLRGLLDLLGRVPLPVEGQRGTLQGLRTLGVIQTETTRGLDEEDLVQGIDQLKDVLSGHKVRSITEIKAVVPVVDHTIKTSKLLIFVRALEELKASLTPATLTRTAFTRAPEIVLVSPNWNKTLKLDLPLPPPPAPLPSLFSDAMRYFSSRAETVVCETRPAPISRIEPEK</sequence>
<gene>
    <name evidence="1" type="ORF">Vbra_12260</name>
</gene>
<dbReference type="InParanoid" id="A0A0G4EJR7"/>
<evidence type="ECO:0000313" key="2">
    <source>
        <dbReference type="Proteomes" id="UP000041254"/>
    </source>
</evidence>
<dbReference type="Proteomes" id="UP000041254">
    <property type="component" value="Unassembled WGS sequence"/>
</dbReference>